<accession>A0A812TEX5</accession>
<dbReference type="GO" id="GO:0009507">
    <property type="term" value="C:chloroplast"/>
    <property type="evidence" value="ECO:0007669"/>
    <property type="project" value="TreeGrafter"/>
</dbReference>
<comment type="caution">
    <text evidence="3">The sequence shown here is derived from an EMBL/GenBank/DDBJ whole genome shotgun (WGS) entry which is preliminary data.</text>
</comment>
<keyword evidence="1" id="KW-0677">Repeat</keyword>
<sequence length="393" mass="43261">MDYGVPCGSWWDKAVWLFGSGGAHVRPAIANPFVSSKRSTRDYLAKAYTEAIRSCADTLRWQHVHVLLDEFTTVRGKQLDVILVAAAIKVLGKAQQWRQGLVLLQAATAQRLAHQEVAYTAAQAACSRSEAWQQALALLPDFLFNVADNDGKDAVYAAAIRACDEGSQWQAAVDLLTQMKDCTLQPSLVARNAAMRACSLRWDVVLEFFARLTEEELRPDEVTFGTAIAACKKDGQWASASFLLSQLVEQGLPGNHDIIAFNSAICASGQCAEWEQSLSLLSLLQRKRLRADMATWISAATSCERADAWAAAIQLLVAKEACHFKKDAIVYNTLIASYGKGEHWQTALAMFAEMQEQNMQVFVNWLKKSGQAEVLHWQSGISGCGLLMAPLFV</sequence>
<dbReference type="OrthoDB" id="185373at2759"/>
<dbReference type="Proteomes" id="UP000604046">
    <property type="component" value="Unassembled WGS sequence"/>
</dbReference>
<dbReference type="EMBL" id="CAJNDS010002542">
    <property type="protein sequence ID" value="CAE7519268.1"/>
    <property type="molecule type" value="Genomic_DNA"/>
</dbReference>
<dbReference type="NCBIfam" id="TIGR00756">
    <property type="entry name" value="PPR"/>
    <property type="match status" value="1"/>
</dbReference>
<dbReference type="PANTHER" id="PTHR47936:SF1">
    <property type="entry name" value="PENTATRICOPEPTIDE REPEAT-CONTAINING PROTEIN GUN1, CHLOROPLASTIC"/>
    <property type="match status" value="1"/>
</dbReference>
<keyword evidence="4" id="KW-1185">Reference proteome</keyword>
<dbReference type="PANTHER" id="PTHR47936">
    <property type="entry name" value="PPR_LONG DOMAIN-CONTAINING PROTEIN"/>
    <property type="match status" value="1"/>
</dbReference>
<protein>
    <recommendedName>
        <fullName evidence="5">Pentatricopeptide repeat-containing protein, chloroplastic</fullName>
    </recommendedName>
</protein>
<dbReference type="PROSITE" id="PS51375">
    <property type="entry name" value="PPR"/>
    <property type="match status" value="1"/>
</dbReference>
<dbReference type="GO" id="GO:0031930">
    <property type="term" value="P:mitochondria-nucleus signaling pathway"/>
    <property type="evidence" value="ECO:0007669"/>
    <property type="project" value="TreeGrafter"/>
</dbReference>
<evidence type="ECO:0000313" key="3">
    <source>
        <dbReference type="EMBL" id="CAE7519268.1"/>
    </source>
</evidence>
<dbReference type="Pfam" id="PF01535">
    <property type="entry name" value="PPR"/>
    <property type="match status" value="1"/>
</dbReference>
<organism evidence="3 4">
    <name type="scientific">Symbiodinium natans</name>
    <dbReference type="NCBI Taxonomy" id="878477"/>
    <lineage>
        <taxon>Eukaryota</taxon>
        <taxon>Sar</taxon>
        <taxon>Alveolata</taxon>
        <taxon>Dinophyceae</taxon>
        <taxon>Suessiales</taxon>
        <taxon>Symbiodiniaceae</taxon>
        <taxon>Symbiodinium</taxon>
    </lineage>
</organism>
<evidence type="ECO:0000256" key="1">
    <source>
        <dbReference type="ARBA" id="ARBA00022737"/>
    </source>
</evidence>
<evidence type="ECO:0008006" key="5">
    <source>
        <dbReference type="Google" id="ProtNLM"/>
    </source>
</evidence>
<reference evidence="3" key="1">
    <citation type="submission" date="2021-02" db="EMBL/GenBank/DDBJ databases">
        <authorList>
            <person name="Dougan E. K."/>
            <person name="Rhodes N."/>
            <person name="Thang M."/>
            <person name="Chan C."/>
        </authorList>
    </citation>
    <scope>NUCLEOTIDE SEQUENCE</scope>
</reference>
<evidence type="ECO:0000256" key="2">
    <source>
        <dbReference type="PROSITE-ProRule" id="PRU00708"/>
    </source>
</evidence>
<gene>
    <name evidence="3" type="ORF">SNAT2548_LOCUS29063</name>
</gene>
<dbReference type="InterPro" id="IPR011990">
    <property type="entry name" value="TPR-like_helical_dom_sf"/>
</dbReference>
<dbReference type="Gene3D" id="1.25.40.10">
    <property type="entry name" value="Tetratricopeptide repeat domain"/>
    <property type="match status" value="3"/>
</dbReference>
<name>A0A812TEX5_9DINO</name>
<proteinExistence type="predicted"/>
<dbReference type="InterPro" id="IPR002885">
    <property type="entry name" value="PPR_rpt"/>
</dbReference>
<feature type="repeat" description="PPR" evidence="2">
    <location>
        <begin position="327"/>
        <end position="361"/>
    </location>
</feature>
<evidence type="ECO:0000313" key="4">
    <source>
        <dbReference type="Proteomes" id="UP000604046"/>
    </source>
</evidence>
<dbReference type="AlphaFoldDB" id="A0A812TEX5"/>